<keyword evidence="5" id="KW-0966">Cell projection</keyword>
<dbReference type="GO" id="GO:0005737">
    <property type="term" value="C:cytoplasm"/>
    <property type="evidence" value="ECO:0007669"/>
    <property type="project" value="TreeGrafter"/>
</dbReference>
<protein>
    <recommendedName>
        <fullName evidence="9">Dynein regulatory complex protein 9</fullName>
    </recommendedName>
</protein>
<evidence type="ECO:0000256" key="6">
    <source>
        <dbReference type="SAM" id="Coils"/>
    </source>
</evidence>
<keyword evidence="8" id="KW-1185">Reference proteome</keyword>
<dbReference type="Proteomes" id="UP000281553">
    <property type="component" value="Unassembled WGS sequence"/>
</dbReference>
<keyword evidence="4" id="KW-0206">Cytoskeleton</keyword>
<reference evidence="7 8" key="1">
    <citation type="submission" date="2018-11" db="EMBL/GenBank/DDBJ databases">
        <authorList>
            <consortium name="Pathogen Informatics"/>
        </authorList>
    </citation>
    <scope>NUCLEOTIDE SEQUENCE [LARGE SCALE GENOMIC DNA]</scope>
</reference>
<dbReference type="InterPro" id="IPR042618">
    <property type="entry name" value="IQCG"/>
</dbReference>
<dbReference type="EMBL" id="UYRU01043540">
    <property type="protein sequence ID" value="VDK82610.1"/>
    <property type="molecule type" value="Genomic_DNA"/>
</dbReference>
<dbReference type="GO" id="GO:0044782">
    <property type="term" value="P:cilium organization"/>
    <property type="evidence" value="ECO:0007669"/>
    <property type="project" value="TreeGrafter"/>
</dbReference>
<evidence type="ECO:0000256" key="5">
    <source>
        <dbReference type="ARBA" id="ARBA00023273"/>
    </source>
</evidence>
<evidence type="ECO:0008006" key="9">
    <source>
        <dbReference type="Google" id="ProtNLM"/>
    </source>
</evidence>
<dbReference type="PANTHER" id="PTHR14871">
    <property type="entry name" value="DYNEIN REGULATORY COMPLEX PROTEIN 9"/>
    <property type="match status" value="1"/>
</dbReference>
<evidence type="ECO:0000256" key="3">
    <source>
        <dbReference type="ARBA" id="ARBA00022490"/>
    </source>
</evidence>
<evidence type="ECO:0000313" key="7">
    <source>
        <dbReference type="EMBL" id="VDK82610.1"/>
    </source>
</evidence>
<proteinExistence type="predicted"/>
<feature type="coiled-coil region" evidence="6">
    <location>
        <begin position="111"/>
        <end position="192"/>
    </location>
</feature>
<evidence type="ECO:0000256" key="2">
    <source>
        <dbReference type="ARBA" id="ARBA00004316"/>
    </source>
</evidence>
<comment type="subcellular location">
    <subcellularLocation>
        <location evidence="2">Cell projection</location>
    </subcellularLocation>
    <subcellularLocation>
        <location evidence="1">Cytoplasm</location>
        <location evidence="1">Cytoskeleton</location>
    </subcellularLocation>
</comment>
<gene>
    <name evidence="7" type="ORF">DILT_LOCUS3364</name>
</gene>
<organism evidence="7 8">
    <name type="scientific">Dibothriocephalus latus</name>
    <name type="common">Fish tapeworm</name>
    <name type="synonym">Diphyllobothrium latum</name>
    <dbReference type="NCBI Taxonomy" id="60516"/>
    <lineage>
        <taxon>Eukaryota</taxon>
        <taxon>Metazoa</taxon>
        <taxon>Spiralia</taxon>
        <taxon>Lophotrochozoa</taxon>
        <taxon>Platyhelminthes</taxon>
        <taxon>Cestoda</taxon>
        <taxon>Eucestoda</taxon>
        <taxon>Diphyllobothriidea</taxon>
        <taxon>Diphyllobothriidae</taxon>
        <taxon>Dibothriocephalus</taxon>
    </lineage>
</organism>
<keyword evidence="6" id="KW-0175">Coiled coil</keyword>
<evidence type="ECO:0000313" key="8">
    <source>
        <dbReference type="Proteomes" id="UP000281553"/>
    </source>
</evidence>
<name>A0A3P6TU42_DIBLA</name>
<sequence>MTLYGADAIALSAVFHDVATEFDLLSLVTRPTLTQNALQESNNSVLRNYLAEPTDLNQHFDRVLQKCGSVKKSKRAPVVKSQQENLVTKWSTMEDGLETYLYERKVKEIREHGLIEEISRLKEKLKQMREETEETLKQRNEIITHLQDQFQELKFRAAMETKYIQKCTEVVMKQTEGKCRKAEEEIREETRFLRNKLAQDTRCHVELFSWLTNRNAELSLTCDYMAEKETRDVSAKQEELAALTKKKEDCLNNLKALIVEYEHVEKTVLKDRKKKEKKRKEEEKEKRMLDSAQMIQNWWRTMIVMHDIKLKKKRRKDTKKAKKSTKK</sequence>
<feature type="coiled-coil region" evidence="6">
    <location>
        <begin position="226"/>
        <end position="292"/>
    </location>
</feature>
<keyword evidence="3" id="KW-0963">Cytoplasm</keyword>
<accession>A0A3P6TU42</accession>
<dbReference type="GO" id="GO:0005856">
    <property type="term" value="C:cytoskeleton"/>
    <property type="evidence" value="ECO:0007669"/>
    <property type="project" value="UniProtKB-SubCell"/>
</dbReference>
<dbReference type="PANTHER" id="PTHR14871:SF1">
    <property type="entry name" value="DYNEIN REGULATORY COMPLEX PROTEIN 9"/>
    <property type="match status" value="1"/>
</dbReference>
<dbReference type="GO" id="GO:0031514">
    <property type="term" value="C:motile cilium"/>
    <property type="evidence" value="ECO:0007669"/>
    <property type="project" value="TreeGrafter"/>
</dbReference>
<evidence type="ECO:0000256" key="1">
    <source>
        <dbReference type="ARBA" id="ARBA00004245"/>
    </source>
</evidence>
<dbReference type="OrthoDB" id="10254713at2759"/>
<dbReference type="AlphaFoldDB" id="A0A3P6TU42"/>
<evidence type="ECO:0000256" key="4">
    <source>
        <dbReference type="ARBA" id="ARBA00023212"/>
    </source>
</evidence>